<accession>A0A4Y2HD31</accession>
<proteinExistence type="predicted"/>
<evidence type="ECO:0000256" key="1">
    <source>
        <dbReference type="SAM" id="MobiDB-lite"/>
    </source>
</evidence>
<organism evidence="2 3">
    <name type="scientific">Araneus ventricosus</name>
    <name type="common">Orbweaver spider</name>
    <name type="synonym">Epeira ventricosa</name>
    <dbReference type="NCBI Taxonomy" id="182803"/>
    <lineage>
        <taxon>Eukaryota</taxon>
        <taxon>Metazoa</taxon>
        <taxon>Ecdysozoa</taxon>
        <taxon>Arthropoda</taxon>
        <taxon>Chelicerata</taxon>
        <taxon>Arachnida</taxon>
        <taxon>Araneae</taxon>
        <taxon>Araneomorphae</taxon>
        <taxon>Entelegynae</taxon>
        <taxon>Araneoidea</taxon>
        <taxon>Araneidae</taxon>
        <taxon>Araneus</taxon>
    </lineage>
</organism>
<dbReference type="OrthoDB" id="6149742at2759"/>
<gene>
    <name evidence="2" type="ORF">AVEN_185559_1</name>
</gene>
<sequence length="105" mass="12227">METKYHKGCSVSFRARGRSDERQSSNKSMTDVKSSYMVHFGQSLLNSVHYARWVPAICKSINEFKEHLNIYHELLKVHVVTKKSERPFSAFSDDPAHEQNKLKQK</sequence>
<dbReference type="EMBL" id="BGPR01001854">
    <property type="protein sequence ID" value="GBM63181.1"/>
    <property type="molecule type" value="Genomic_DNA"/>
</dbReference>
<evidence type="ECO:0000313" key="2">
    <source>
        <dbReference type="EMBL" id="GBM63181.1"/>
    </source>
</evidence>
<comment type="caution">
    <text evidence="2">The sequence shown here is derived from an EMBL/GenBank/DDBJ whole genome shotgun (WGS) entry which is preliminary data.</text>
</comment>
<evidence type="ECO:0000313" key="3">
    <source>
        <dbReference type="Proteomes" id="UP000499080"/>
    </source>
</evidence>
<name>A0A4Y2HD31_ARAVE</name>
<keyword evidence="3" id="KW-1185">Reference proteome</keyword>
<reference evidence="2 3" key="1">
    <citation type="journal article" date="2019" name="Sci. Rep.">
        <title>Orb-weaving spider Araneus ventricosus genome elucidates the spidroin gene catalogue.</title>
        <authorList>
            <person name="Kono N."/>
            <person name="Nakamura H."/>
            <person name="Ohtoshi R."/>
            <person name="Moran D.A.P."/>
            <person name="Shinohara A."/>
            <person name="Yoshida Y."/>
            <person name="Fujiwara M."/>
            <person name="Mori M."/>
            <person name="Tomita M."/>
            <person name="Arakawa K."/>
        </authorList>
    </citation>
    <scope>NUCLEOTIDE SEQUENCE [LARGE SCALE GENOMIC DNA]</scope>
</reference>
<dbReference type="AlphaFoldDB" id="A0A4Y2HD31"/>
<feature type="region of interest" description="Disordered" evidence="1">
    <location>
        <begin position="1"/>
        <end position="30"/>
    </location>
</feature>
<dbReference type="Proteomes" id="UP000499080">
    <property type="component" value="Unassembled WGS sequence"/>
</dbReference>
<protein>
    <submittedName>
        <fullName evidence="2">Uncharacterized protein</fullName>
    </submittedName>
</protein>